<keyword evidence="1" id="KW-1133">Transmembrane helix</keyword>
<dbReference type="InterPro" id="IPR027383">
    <property type="entry name" value="Znf_put"/>
</dbReference>
<evidence type="ECO:0000313" key="4">
    <source>
        <dbReference type="Proteomes" id="UP001596114"/>
    </source>
</evidence>
<dbReference type="Gene3D" id="1.10.10.1320">
    <property type="entry name" value="Anti-sigma factor, zinc-finger domain"/>
    <property type="match status" value="1"/>
</dbReference>
<proteinExistence type="predicted"/>
<name>A0ABW0QJY8_9GAMM</name>
<gene>
    <name evidence="3" type="ORF">ACFPPA_03715</name>
</gene>
<feature type="domain" description="Putative zinc-finger" evidence="2">
    <location>
        <begin position="15"/>
        <end position="47"/>
    </location>
</feature>
<protein>
    <submittedName>
        <fullName evidence="3">Zf-HC2 domain-containing protein</fullName>
    </submittedName>
</protein>
<keyword evidence="1" id="KW-0472">Membrane</keyword>
<organism evidence="3 4">
    <name type="scientific">Rhodanobacter ginsengisoli</name>
    <dbReference type="NCBI Taxonomy" id="418646"/>
    <lineage>
        <taxon>Bacteria</taxon>
        <taxon>Pseudomonadati</taxon>
        <taxon>Pseudomonadota</taxon>
        <taxon>Gammaproteobacteria</taxon>
        <taxon>Lysobacterales</taxon>
        <taxon>Rhodanobacteraceae</taxon>
        <taxon>Rhodanobacter</taxon>
    </lineage>
</organism>
<feature type="transmembrane region" description="Helical" evidence="1">
    <location>
        <begin position="98"/>
        <end position="118"/>
    </location>
</feature>
<keyword evidence="4" id="KW-1185">Reference proteome</keyword>
<dbReference type="InterPro" id="IPR041916">
    <property type="entry name" value="Anti_sigma_zinc_sf"/>
</dbReference>
<dbReference type="RefSeq" id="WP_377317400.1">
    <property type="nucleotide sequence ID" value="NZ_JBHSNF010000001.1"/>
</dbReference>
<sequence length="209" mass="22792">MSGRVLRFEGSTHLEVERLLPWLVNGTLADDELALVQQHLDECAACRHETDWLRSLQAACSEETPPAADLARSARRLRRRVDAAQANGRRGWGRHATWLPWAIGAQAVLVLLLGIALVNTSRPPTAAYHTLGAAQTAHARLVVMFDPQLSEARMRRLLRASEARIIYGPTDAGGYVLSVPAARVKTVREALRAAPGVSLVESLGPGDER</sequence>
<dbReference type="Pfam" id="PF13490">
    <property type="entry name" value="zf-HC2"/>
    <property type="match status" value="1"/>
</dbReference>
<comment type="caution">
    <text evidence="3">The sequence shown here is derived from an EMBL/GenBank/DDBJ whole genome shotgun (WGS) entry which is preliminary data.</text>
</comment>
<evidence type="ECO:0000313" key="3">
    <source>
        <dbReference type="EMBL" id="MFC5524843.1"/>
    </source>
</evidence>
<evidence type="ECO:0000259" key="2">
    <source>
        <dbReference type="Pfam" id="PF13490"/>
    </source>
</evidence>
<accession>A0ABW0QJY8</accession>
<dbReference type="EMBL" id="JBHSNF010000001">
    <property type="protein sequence ID" value="MFC5524843.1"/>
    <property type="molecule type" value="Genomic_DNA"/>
</dbReference>
<keyword evidence="1" id="KW-0812">Transmembrane</keyword>
<evidence type="ECO:0000256" key="1">
    <source>
        <dbReference type="SAM" id="Phobius"/>
    </source>
</evidence>
<dbReference type="Proteomes" id="UP001596114">
    <property type="component" value="Unassembled WGS sequence"/>
</dbReference>
<reference evidence="4" key="1">
    <citation type="journal article" date="2019" name="Int. J. Syst. Evol. Microbiol.">
        <title>The Global Catalogue of Microorganisms (GCM) 10K type strain sequencing project: providing services to taxonomists for standard genome sequencing and annotation.</title>
        <authorList>
            <consortium name="The Broad Institute Genomics Platform"/>
            <consortium name="The Broad Institute Genome Sequencing Center for Infectious Disease"/>
            <person name="Wu L."/>
            <person name="Ma J."/>
        </authorList>
    </citation>
    <scope>NUCLEOTIDE SEQUENCE [LARGE SCALE GENOMIC DNA]</scope>
    <source>
        <strain evidence="4">CGMCC 1.16619</strain>
    </source>
</reference>